<reference evidence="3" key="1">
    <citation type="journal article" date="2020" name="mSystems">
        <title>Genome- and Community-Level Interaction Insights into Carbon Utilization and Element Cycling Functions of Hydrothermarchaeota in Hydrothermal Sediment.</title>
        <authorList>
            <person name="Zhou Z."/>
            <person name="Liu Y."/>
            <person name="Xu W."/>
            <person name="Pan J."/>
            <person name="Luo Z.H."/>
            <person name="Li M."/>
        </authorList>
    </citation>
    <scope>NUCLEOTIDE SEQUENCE [LARGE SCALE GENOMIC DNA]</scope>
    <source>
        <strain evidence="3">SpSt-1259</strain>
    </source>
</reference>
<evidence type="ECO:0000259" key="2">
    <source>
        <dbReference type="Pfam" id="PF07282"/>
    </source>
</evidence>
<name>A0A7C2UUH3_9CREN</name>
<dbReference type="AlphaFoldDB" id="A0A7C2UUH3"/>
<dbReference type="GO" id="GO:0003677">
    <property type="term" value="F:DNA binding"/>
    <property type="evidence" value="ECO:0007669"/>
    <property type="project" value="UniProtKB-KW"/>
</dbReference>
<evidence type="ECO:0000256" key="1">
    <source>
        <dbReference type="ARBA" id="ARBA00023125"/>
    </source>
</evidence>
<comment type="caution">
    <text evidence="3">The sequence shown here is derived from an EMBL/GenBank/DDBJ whole genome shotgun (WGS) entry which is preliminary data.</text>
</comment>
<proteinExistence type="predicted"/>
<dbReference type="Proteomes" id="UP000885664">
    <property type="component" value="Unassembled WGS sequence"/>
</dbReference>
<accession>A0A7C2UUH3</accession>
<feature type="domain" description="Cas12f1-like TNB" evidence="2">
    <location>
        <begin position="6"/>
        <end position="38"/>
    </location>
</feature>
<gene>
    <name evidence="3" type="ORF">ENO36_02880</name>
</gene>
<dbReference type="Pfam" id="PF07282">
    <property type="entry name" value="Cas12f1-like_TNB"/>
    <property type="match status" value="1"/>
</dbReference>
<sequence length="45" mass="5178">MCLFLKCNSKLVESGYRKLKCLKCGFEADRDLIGASNIRERQSPR</sequence>
<protein>
    <recommendedName>
        <fullName evidence="2">Cas12f1-like TNB domain-containing protein</fullName>
    </recommendedName>
</protein>
<dbReference type="EMBL" id="DSFE01000062">
    <property type="protein sequence ID" value="HEU97783.1"/>
    <property type="molecule type" value="Genomic_DNA"/>
</dbReference>
<organism evidence="3">
    <name type="scientific">Fervidicoccus fontis</name>
    <dbReference type="NCBI Taxonomy" id="683846"/>
    <lineage>
        <taxon>Archaea</taxon>
        <taxon>Thermoproteota</taxon>
        <taxon>Thermoprotei</taxon>
        <taxon>Fervidicoccales</taxon>
        <taxon>Fervidicoccaceae</taxon>
        <taxon>Fervidicoccus</taxon>
    </lineage>
</organism>
<dbReference type="InterPro" id="IPR010095">
    <property type="entry name" value="Cas12f1-like_TNB"/>
</dbReference>
<evidence type="ECO:0000313" key="3">
    <source>
        <dbReference type="EMBL" id="HEU97783.1"/>
    </source>
</evidence>
<keyword evidence="1" id="KW-0238">DNA-binding</keyword>